<dbReference type="InterPro" id="IPR017870">
    <property type="entry name" value="FeS_cluster_insertion_CS"/>
</dbReference>
<name>A0A6J6BUL5_9ZZZZ</name>
<dbReference type="EMBL" id="CAFAAP010000221">
    <property type="protein sequence ID" value="CAB4813480.1"/>
    <property type="molecule type" value="Genomic_DNA"/>
</dbReference>
<dbReference type="Gene3D" id="2.60.300.12">
    <property type="entry name" value="HesB-like domain"/>
    <property type="match status" value="1"/>
</dbReference>
<evidence type="ECO:0000313" key="5">
    <source>
        <dbReference type="EMBL" id="CAB5065586.1"/>
    </source>
</evidence>
<feature type="domain" description="Core" evidence="1">
    <location>
        <begin position="2"/>
        <end position="102"/>
    </location>
</feature>
<proteinExistence type="predicted"/>
<dbReference type="GO" id="GO:0051539">
    <property type="term" value="F:4 iron, 4 sulfur cluster binding"/>
    <property type="evidence" value="ECO:0007669"/>
    <property type="project" value="TreeGrafter"/>
</dbReference>
<reference evidence="2" key="1">
    <citation type="submission" date="2020-05" db="EMBL/GenBank/DDBJ databases">
        <authorList>
            <person name="Chiriac C."/>
            <person name="Salcher M."/>
            <person name="Ghai R."/>
            <person name="Kavagutti S V."/>
        </authorList>
    </citation>
    <scope>NUCLEOTIDE SEQUENCE</scope>
</reference>
<evidence type="ECO:0000313" key="2">
    <source>
        <dbReference type="EMBL" id="CAB4542831.1"/>
    </source>
</evidence>
<evidence type="ECO:0000259" key="1">
    <source>
        <dbReference type="Pfam" id="PF01521"/>
    </source>
</evidence>
<dbReference type="PANTHER" id="PTHR43011:SF1">
    <property type="entry name" value="IRON-SULFUR CLUSTER ASSEMBLY 2 HOMOLOG, MITOCHONDRIAL"/>
    <property type="match status" value="1"/>
</dbReference>
<dbReference type="AlphaFoldDB" id="A0A6J6BUL5"/>
<dbReference type="GO" id="GO:0005506">
    <property type="term" value="F:iron ion binding"/>
    <property type="evidence" value="ECO:0007669"/>
    <property type="project" value="TreeGrafter"/>
</dbReference>
<dbReference type="InterPro" id="IPR035903">
    <property type="entry name" value="HesB-like_dom_sf"/>
</dbReference>
<dbReference type="Pfam" id="PF01521">
    <property type="entry name" value="Fe-S_biosyn"/>
    <property type="match status" value="1"/>
</dbReference>
<dbReference type="GO" id="GO:0016226">
    <property type="term" value="P:iron-sulfur cluster assembly"/>
    <property type="evidence" value="ECO:0007669"/>
    <property type="project" value="InterPro"/>
</dbReference>
<organism evidence="2">
    <name type="scientific">freshwater metagenome</name>
    <dbReference type="NCBI Taxonomy" id="449393"/>
    <lineage>
        <taxon>unclassified sequences</taxon>
        <taxon>metagenomes</taxon>
        <taxon>ecological metagenomes</taxon>
    </lineage>
</organism>
<evidence type="ECO:0000313" key="3">
    <source>
        <dbReference type="EMBL" id="CAB4610250.1"/>
    </source>
</evidence>
<protein>
    <submittedName>
        <fullName evidence="2">Unannotated protein</fullName>
    </submittedName>
</protein>
<evidence type="ECO:0000313" key="4">
    <source>
        <dbReference type="EMBL" id="CAB4813480.1"/>
    </source>
</evidence>
<dbReference type="PROSITE" id="PS01152">
    <property type="entry name" value="HESB"/>
    <property type="match status" value="1"/>
</dbReference>
<dbReference type="SUPFAM" id="SSF89360">
    <property type="entry name" value="HesB-like domain"/>
    <property type="match status" value="1"/>
</dbReference>
<dbReference type="GO" id="GO:0051537">
    <property type="term" value="F:2 iron, 2 sulfur cluster binding"/>
    <property type="evidence" value="ECO:0007669"/>
    <property type="project" value="TreeGrafter"/>
</dbReference>
<gene>
    <name evidence="2" type="ORF">UFOPK1353_01035</name>
    <name evidence="3" type="ORF">UFOPK1826_01213</name>
    <name evidence="4" type="ORF">UFOPK3026_01268</name>
    <name evidence="5" type="ORF">UFOPK4345_00836</name>
</gene>
<dbReference type="InterPro" id="IPR000361">
    <property type="entry name" value="ATAP_core_dom"/>
</dbReference>
<dbReference type="PANTHER" id="PTHR43011">
    <property type="entry name" value="IRON-SULFUR CLUSTER ASSEMBLY 2 HOMOLOG, MITOCHONDRIAL"/>
    <property type="match status" value="1"/>
</dbReference>
<dbReference type="EMBL" id="CAEZSE010000195">
    <property type="protein sequence ID" value="CAB4542831.1"/>
    <property type="molecule type" value="Genomic_DNA"/>
</dbReference>
<dbReference type="EMBL" id="CAFBQV010000124">
    <property type="protein sequence ID" value="CAB5065586.1"/>
    <property type="molecule type" value="Genomic_DNA"/>
</dbReference>
<dbReference type="EMBL" id="CAEZUN010000173">
    <property type="protein sequence ID" value="CAB4610250.1"/>
    <property type="molecule type" value="Genomic_DNA"/>
</dbReference>
<dbReference type="InterPro" id="IPR016092">
    <property type="entry name" value="ATAP"/>
</dbReference>
<dbReference type="NCBIfam" id="TIGR00049">
    <property type="entry name" value="iron-sulfur cluster assembly accessory protein"/>
    <property type="match status" value="1"/>
</dbReference>
<accession>A0A6J6BUL5</accession>
<dbReference type="NCBIfam" id="NF010147">
    <property type="entry name" value="PRK13623.1"/>
    <property type="match status" value="1"/>
</dbReference>
<sequence>MITLTDKAAVKVKQLLESENATELALRVAVRPGGCSGYSYEMFFDGEFAADDLVQTFGDVKVVVDPASLQLLEGANLDYNDGLQDAGFKITNPNASRSCGCGQSFS</sequence>